<dbReference type="InterPro" id="IPR000008">
    <property type="entry name" value="C2_dom"/>
</dbReference>
<dbReference type="InterPro" id="IPR045052">
    <property type="entry name" value="Copine"/>
</dbReference>
<reference evidence="4" key="2">
    <citation type="journal article" date="2016" name="Mol. Ecol.">
        <title>Population genomics of the filarial nematode parasite Wuchereria bancrofti from mosquitoes.</title>
        <authorList>
            <person name="Small S.T."/>
            <person name="Reimer L.J."/>
            <person name="Tisch D.J."/>
            <person name="King C.L."/>
            <person name="Christensen B.M."/>
            <person name="Siba P.M."/>
            <person name="Kazura J.W."/>
            <person name="Serre D."/>
            <person name="Zimmerman P.A."/>
        </authorList>
    </citation>
    <scope>NUCLEOTIDE SEQUENCE</scope>
    <source>
        <strain evidence="4">pt0022</strain>
    </source>
</reference>
<feature type="domain" description="Copine C-terminal" evidence="3">
    <location>
        <begin position="374"/>
        <end position="584"/>
    </location>
</feature>
<proteinExistence type="predicted"/>
<dbReference type="InterPro" id="IPR037768">
    <property type="entry name" value="C2B_Copine"/>
</dbReference>
<dbReference type="SUPFAM" id="SSF49562">
    <property type="entry name" value="C2 domain (Calcium/lipid-binding domain, CaLB)"/>
    <property type="match status" value="1"/>
</dbReference>
<reference evidence="5" key="3">
    <citation type="submission" date="2024-02" db="UniProtKB">
        <authorList>
            <consortium name="WormBaseParasite"/>
        </authorList>
    </citation>
    <scope>IDENTIFICATION</scope>
    <source>
        <strain evidence="5">pt0022</strain>
    </source>
</reference>
<evidence type="ECO:0008006" key="6">
    <source>
        <dbReference type="Google" id="ProtNLM"/>
    </source>
</evidence>
<dbReference type="Pfam" id="PF07002">
    <property type="entry name" value="Copine"/>
    <property type="match status" value="1"/>
</dbReference>
<feature type="region of interest" description="Disordered" evidence="1">
    <location>
        <begin position="651"/>
        <end position="675"/>
    </location>
</feature>
<evidence type="ECO:0000259" key="3">
    <source>
        <dbReference type="Pfam" id="PF07002"/>
    </source>
</evidence>
<sequence>MNLTQVSSRYLALRRRSTKTGFISALKSRRNRSASDSVVHSKLFCNYEEKIEIVVELRNLTDRSPTSSNSYVFSVLYENDNENEKTWLLHSTSEPELLCSNHISFNMSFTVDYLFERIQLMKIEIRDFSIDTSHKNTIGNVIGSSIFKLDELIGAFGTQLQLPLSAKTSATATSISQLHAVPQELYCGWILVSARLPEKPAPVILQFSGKNLQKKDKFFDETSVFFAIHKIENDKTKTELYRSEGIRDHSHPIWRPFNLHLRKIADNRNRLLEVSVMYRDEMNKIGLIGSFLTTYAKMKYGPGEENVYNLINPKKKSKKKYLKSGTMELIKFSDVSFYSFLDYITSGTQLHLVIAVDFSTNLSVNKLNDTHTFDNDFDCAIKGIAGIIRDYNSSKMFPAFGLGAKIPSALNNSKVFHLNFESKPYCRGIDRVLEAYKNARRKVMPSDRAEYSLVVNAVAKMAQNEGKLGLHYFLLLIFASSSSIVNSEKMMDTVRNMTKAPISIIFLGRKVTELNTFHNTTGAKKSELPGDDVSLNSDFVEFIDLNSIMIHETTPKQNAKRIAERALRNVPWHLITYMHKNNIAAKPPIQINRSSVFHSSCLIPNRPSRYEEQLYRDKKKQNRIKCFTSTIPPIFRSQSLINDMDEKLSSISDHPSKYSSQRHPRRMLRRQLAIS</sequence>
<dbReference type="Proteomes" id="UP000093561">
    <property type="component" value="Unassembled WGS sequence"/>
</dbReference>
<name>A0AAF5RW18_WUCBA</name>
<dbReference type="Gene3D" id="2.60.40.150">
    <property type="entry name" value="C2 domain"/>
    <property type="match status" value="1"/>
</dbReference>
<dbReference type="Pfam" id="PF00168">
    <property type="entry name" value="C2"/>
    <property type="match status" value="1"/>
</dbReference>
<accession>A0AAF5RW18</accession>
<dbReference type="PANTHER" id="PTHR10857">
    <property type="entry name" value="COPINE"/>
    <property type="match status" value="1"/>
</dbReference>
<dbReference type="InterPro" id="IPR010734">
    <property type="entry name" value="Copine_C"/>
</dbReference>
<evidence type="ECO:0000313" key="5">
    <source>
        <dbReference type="WBParaSite" id="mrna-Wban_06625"/>
    </source>
</evidence>
<protein>
    <recommendedName>
        <fullName evidence="6">Copine domain-containing protein</fullName>
    </recommendedName>
</protein>
<dbReference type="AlphaFoldDB" id="A0AAF5RW18"/>
<dbReference type="GO" id="GO:0005886">
    <property type="term" value="C:plasma membrane"/>
    <property type="evidence" value="ECO:0007669"/>
    <property type="project" value="TreeGrafter"/>
</dbReference>
<organism evidence="4 5">
    <name type="scientific">Wuchereria bancrofti</name>
    <dbReference type="NCBI Taxonomy" id="6293"/>
    <lineage>
        <taxon>Eukaryota</taxon>
        <taxon>Metazoa</taxon>
        <taxon>Ecdysozoa</taxon>
        <taxon>Nematoda</taxon>
        <taxon>Chromadorea</taxon>
        <taxon>Rhabditida</taxon>
        <taxon>Spirurina</taxon>
        <taxon>Spiruromorpha</taxon>
        <taxon>Filarioidea</taxon>
        <taxon>Onchocercidae</taxon>
        <taxon>Wuchereria</taxon>
    </lineage>
</organism>
<dbReference type="CDD" id="cd04047">
    <property type="entry name" value="C2B_Copine"/>
    <property type="match status" value="1"/>
</dbReference>
<dbReference type="InterPro" id="IPR035892">
    <property type="entry name" value="C2_domain_sf"/>
</dbReference>
<reference evidence="4" key="1">
    <citation type="submission" date="2015-03" db="EMBL/GenBank/DDBJ databases">
        <title>Wuchereria bancrofti Genome Sequencing Papua New Guinea Strain.</title>
        <authorList>
            <person name="Small S.T."/>
            <person name="Serre D."/>
            <person name="Zimmerman P.A."/>
        </authorList>
    </citation>
    <scope>NUCLEOTIDE SEQUENCE [LARGE SCALE GENOMIC DNA]</scope>
    <source>
        <strain evidence="4">pt0022</strain>
    </source>
</reference>
<dbReference type="GO" id="GO:0005544">
    <property type="term" value="F:calcium-dependent phospholipid binding"/>
    <property type="evidence" value="ECO:0007669"/>
    <property type="project" value="InterPro"/>
</dbReference>
<evidence type="ECO:0000256" key="1">
    <source>
        <dbReference type="SAM" id="MobiDB-lite"/>
    </source>
</evidence>
<evidence type="ECO:0000259" key="2">
    <source>
        <dbReference type="Pfam" id="PF00168"/>
    </source>
</evidence>
<feature type="domain" description="C2" evidence="2">
    <location>
        <begin position="207"/>
        <end position="309"/>
    </location>
</feature>
<dbReference type="WBParaSite" id="mrna-Wban_06625">
    <property type="protein sequence ID" value="mrna-Wban_06625"/>
    <property type="gene ID" value="Wban_06625"/>
</dbReference>
<dbReference type="PANTHER" id="PTHR10857:SF101">
    <property type="entry name" value="COPINE FAMILY PROTEIN 5"/>
    <property type="match status" value="1"/>
</dbReference>
<evidence type="ECO:0000313" key="4">
    <source>
        <dbReference type="Proteomes" id="UP000093561"/>
    </source>
</evidence>
<feature type="compositionally biased region" description="Basic residues" evidence="1">
    <location>
        <begin position="660"/>
        <end position="669"/>
    </location>
</feature>
<dbReference type="GO" id="GO:0071277">
    <property type="term" value="P:cellular response to calcium ion"/>
    <property type="evidence" value="ECO:0007669"/>
    <property type="project" value="TreeGrafter"/>
</dbReference>